<keyword evidence="3" id="KW-1185">Reference proteome</keyword>
<proteinExistence type="predicted"/>
<feature type="chain" id="PRO_5026995899" evidence="2">
    <location>
        <begin position="24"/>
        <end position="309"/>
    </location>
</feature>
<evidence type="ECO:0000313" key="4">
    <source>
        <dbReference type="RefSeq" id="XP_029298891.1"/>
    </source>
</evidence>
<dbReference type="Proteomes" id="UP000504630">
    <property type="component" value="Chromosome 11"/>
</dbReference>
<feature type="compositionally biased region" description="Low complexity" evidence="1">
    <location>
        <begin position="252"/>
        <end position="272"/>
    </location>
</feature>
<protein>
    <submittedName>
        <fullName evidence="4">Basic salivary proline-rich protein 4-like isoform X2</fullName>
    </submittedName>
</protein>
<evidence type="ECO:0000256" key="2">
    <source>
        <dbReference type="SAM" id="SignalP"/>
    </source>
</evidence>
<feature type="region of interest" description="Disordered" evidence="1">
    <location>
        <begin position="80"/>
        <end position="121"/>
    </location>
</feature>
<evidence type="ECO:0000256" key="1">
    <source>
        <dbReference type="SAM" id="MobiDB-lite"/>
    </source>
</evidence>
<accession>A0A6J2QME6</accession>
<feature type="signal peptide" evidence="2">
    <location>
        <begin position="1"/>
        <end position="23"/>
    </location>
</feature>
<keyword evidence="2" id="KW-0732">Signal</keyword>
<evidence type="ECO:0000313" key="3">
    <source>
        <dbReference type="Proteomes" id="UP000504630"/>
    </source>
</evidence>
<dbReference type="PRINTS" id="PR01217">
    <property type="entry name" value="PRICHEXTENSN"/>
</dbReference>
<sequence length="309" mass="33726">MSSGFFVRVLVLSLLTLGQQAKALGFRSGGSGGISPHFDFSRSLKPASTSSYERHSQPEGFLGRSVPSYTKGGSAAALSAGGPRSYHVSSGRHVAGYSPKGSVSSYRPVTQPPQNNPYAQGAIQSKTGMWSKLLSGNVFESGIASSYGIKMLSVPQPELESAVPSKRPGYESKPQRPGYESKPQRPGHQSKPEPQPQRPGHQSKPQPQRPGHQSKPQPQRPGHQSKPQPQRPGHQSKPQPHPQGYQSKPQRPGHQSKPQPQPQQPGHQSKPQQPGPQPQQPGHQRYIPMASPDHPRWQQQLPPVYNRHH</sequence>
<dbReference type="AlphaFoldDB" id="A0A6J2QME6"/>
<dbReference type="GeneID" id="115015578"/>
<gene>
    <name evidence="4" type="primary">LOC115015578</name>
</gene>
<name>A0A6J2QME6_COTGO</name>
<feature type="region of interest" description="Disordered" evidence="1">
    <location>
        <begin position="159"/>
        <end position="309"/>
    </location>
</feature>
<dbReference type="InParanoid" id="A0A6J2QME6"/>
<dbReference type="RefSeq" id="XP_029298891.1">
    <property type="nucleotide sequence ID" value="XM_029443031.1"/>
</dbReference>
<organism evidence="3 4">
    <name type="scientific">Cottoperca gobio</name>
    <name type="common">Frogmouth</name>
    <name type="synonym">Aphritis gobio</name>
    <dbReference type="NCBI Taxonomy" id="56716"/>
    <lineage>
        <taxon>Eukaryota</taxon>
        <taxon>Metazoa</taxon>
        <taxon>Chordata</taxon>
        <taxon>Craniata</taxon>
        <taxon>Vertebrata</taxon>
        <taxon>Euteleostomi</taxon>
        <taxon>Actinopterygii</taxon>
        <taxon>Neopterygii</taxon>
        <taxon>Teleostei</taxon>
        <taxon>Neoteleostei</taxon>
        <taxon>Acanthomorphata</taxon>
        <taxon>Eupercaria</taxon>
        <taxon>Perciformes</taxon>
        <taxon>Notothenioidei</taxon>
        <taxon>Bovichtidae</taxon>
        <taxon>Cottoperca</taxon>
    </lineage>
</organism>
<reference evidence="4" key="1">
    <citation type="submission" date="2025-08" db="UniProtKB">
        <authorList>
            <consortium name="RefSeq"/>
        </authorList>
    </citation>
    <scope>IDENTIFICATION</scope>
</reference>
<dbReference type="OrthoDB" id="8962760at2759"/>